<proteinExistence type="predicted"/>
<dbReference type="STRING" id="1121416.SAMN02745220_02119"/>
<dbReference type="Proteomes" id="UP000184603">
    <property type="component" value="Unassembled WGS sequence"/>
</dbReference>
<protein>
    <submittedName>
        <fullName evidence="2">Uncharacterized protein</fullName>
    </submittedName>
</protein>
<dbReference type="OrthoDB" id="9961913at2"/>
<evidence type="ECO:0000313" key="2">
    <source>
        <dbReference type="EMBL" id="SHO48088.1"/>
    </source>
</evidence>
<dbReference type="EMBL" id="FRFE01000009">
    <property type="protein sequence ID" value="SHO48088.1"/>
    <property type="molecule type" value="Genomic_DNA"/>
</dbReference>
<evidence type="ECO:0000313" key="3">
    <source>
        <dbReference type="Proteomes" id="UP000184603"/>
    </source>
</evidence>
<keyword evidence="1" id="KW-1133">Transmembrane helix</keyword>
<reference evidence="2 3" key="1">
    <citation type="submission" date="2016-12" db="EMBL/GenBank/DDBJ databases">
        <authorList>
            <person name="Song W.-J."/>
            <person name="Kurnit D.M."/>
        </authorList>
    </citation>
    <scope>NUCLEOTIDE SEQUENCE [LARGE SCALE GENOMIC DNA]</scope>
    <source>
        <strain evidence="2 3">DSM 18488</strain>
    </source>
</reference>
<evidence type="ECO:0000256" key="1">
    <source>
        <dbReference type="SAM" id="Phobius"/>
    </source>
</evidence>
<keyword evidence="1" id="KW-0472">Membrane</keyword>
<keyword evidence="3" id="KW-1185">Reference proteome</keyword>
<sequence length="79" mass="8493">MSAVEKVLNVLLILGRTCIGGAMIFSGAQLLRGEGLLSGSSYDDPMIGAFVILLGVYSLYNGVIVWLIDLFFPVDQGRK</sequence>
<keyword evidence="1" id="KW-0812">Transmembrane</keyword>
<name>A0A1M7Y662_9BACT</name>
<dbReference type="RefSeq" id="WP_073613425.1">
    <property type="nucleotide sequence ID" value="NZ_FRFE01000009.1"/>
</dbReference>
<dbReference type="AlphaFoldDB" id="A0A1M7Y662"/>
<accession>A0A1M7Y662</accession>
<feature type="transmembrane region" description="Helical" evidence="1">
    <location>
        <begin position="7"/>
        <end position="26"/>
    </location>
</feature>
<gene>
    <name evidence="2" type="ORF">SAMN02745220_02119</name>
</gene>
<organism evidence="2 3">
    <name type="scientific">Desulfopila aestuarii DSM 18488</name>
    <dbReference type="NCBI Taxonomy" id="1121416"/>
    <lineage>
        <taxon>Bacteria</taxon>
        <taxon>Pseudomonadati</taxon>
        <taxon>Thermodesulfobacteriota</taxon>
        <taxon>Desulfobulbia</taxon>
        <taxon>Desulfobulbales</taxon>
        <taxon>Desulfocapsaceae</taxon>
        <taxon>Desulfopila</taxon>
    </lineage>
</organism>
<feature type="transmembrane region" description="Helical" evidence="1">
    <location>
        <begin position="46"/>
        <end position="72"/>
    </location>
</feature>